<evidence type="ECO:0000259" key="1">
    <source>
        <dbReference type="Pfam" id="PF24793"/>
    </source>
</evidence>
<keyword evidence="3" id="KW-1185">Reference proteome</keyword>
<sequence length="500" mass="53526">MRLLIDGSRPRRWHPALRARLAARHSGAVDLVPAASAVAPPSGLALLFELERLVFGLARDSATTRLATADLPPAMPAAASPELTIDLSAGLDAPTVPGRHWRVTFDGAPGEDALLAALLAGRNPVAEIREGNRIVAAARLGTDYGGILRASFEDALARTATLILATLAAEDAGRAAPRLLPSDVPPPAPPLAPAVLAERIGRLLTLGLARRLYRLAFDSPHWRIGWRRIEGGSVWDHGGALPGGWRDLPDDGRRFYADPFAIEHAGRLWLFVEDFVHRLGKGLISAVEIGPDGPVGAPRPVLEWSCHLSYPFVFAREGEIWMVPETGGAGTIELFRATAFPGGWVREATLVSGVTASDATLVEQEDGTWWLFATVRDGGGAFSDALHLWWAPDFRGPWTPHPGNPVLIDIAAARPAGAMLRRGGALWRPVQDCGAGYGAALALARVDRLDREGFAQTVTAVLRPGPNWPGRRLHSLNAAGGHEFIDGSAAAPFRFRPRRA</sequence>
<protein>
    <recommendedName>
        <fullName evidence="1">Glucosamine inositolphosphorylceramide transferase 1 N-terminal domain-containing protein</fullName>
    </recommendedName>
</protein>
<name>A0A916ZSD3_9HYPH</name>
<accession>A0A916ZSD3</accession>
<evidence type="ECO:0000313" key="3">
    <source>
        <dbReference type="Proteomes" id="UP000644699"/>
    </source>
</evidence>
<gene>
    <name evidence="2" type="ORF">GCM10011390_32100</name>
</gene>
<dbReference type="Pfam" id="PF24793">
    <property type="entry name" value="GINT1_N"/>
    <property type="match status" value="1"/>
</dbReference>
<feature type="domain" description="Glucosamine inositolphosphorylceramide transferase 1 N-terminal" evidence="1">
    <location>
        <begin position="254"/>
        <end position="478"/>
    </location>
</feature>
<organism evidence="2 3">
    <name type="scientific">Aureimonas endophytica</name>
    <dbReference type="NCBI Taxonomy" id="2027858"/>
    <lineage>
        <taxon>Bacteria</taxon>
        <taxon>Pseudomonadati</taxon>
        <taxon>Pseudomonadota</taxon>
        <taxon>Alphaproteobacteria</taxon>
        <taxon>Hyphomicrobiales</taxon>
        <taxon>Aurantimonadaceae</taxon>
        <taxon>Aureimonas</taxon>
    </lineage>
</organism>
<comment type="caution">
    <text evidence="2">The sequence shown here is derived from an EMBL/GenBank/DDBJ whole genome shotgun (WGS) entry which is preliminary data.</text>
</comment>
<dbReference type="InterPro" id="IPR023296">
    <property type="entry name" value="Glyco_hydro_beta-prop_sf"/>
</dbReference>
<dbReference type="Gene3D" id="2.115.10.20">
    <property type="entry name" value="Glycosyl hydrolase domain, family 43"/>
    <property type="match status" value="1"/>
</dbReference>
<dbReference type="InterPro" id="IPR056442">
    <property type="entry name" value="GINT1_N"/>
</dbReference>
<reference evidence="2" key="2">
    <citation type="submission" date="2020-09" db="EMBL/GenBank/DDBJ databases">
        <authorList>
            <person name="Sun Q."/>
            <person name="Zhou Y."/>
        </authorList>
    </citation>
    <scope>NUCLEOTIDE SEQUENCE</scope>
    <source>
        <strain evidence="2">CGMCC 1.15367</strain>
    </source>
</reference>
<dbReference type="SUPFAM" id="SSF75005">
    <property type="entry name" value="Arabinanase/levansucrase/invertase"/>
    <property type="match status" value="1"/>
</dbReference>
<dbReference type="EMBL" id="BMIQ01000005">
    <property type="protein sequence ID" value="GGE10620.1"/>
    <property type="molecule type" value="Genomic_DNA"/>
</dbReference>
<dbReference type="Proteomes" id="UP000644699">
    <property type="component" value="Unassembled WGS sequence"/>
</dbReference>
<dbReference type="AlphaFoldDB" id="A0A916ZSD3"/>
<evidence type="ECO:0000313" key="2">
    <source>
        <dbReference type="EMBL" id="GGE10620.1"/>
    </source>
</evidence>
<proteinExistence type="predicted"/>
<reference evidence="2" key="1">
    <citation type="journal article" date="2014" name="Int. J. Syst. Evol. Microbiol.">
        <title>Complete genome sequence of Corynebacterium casei LMG S-19264T (=DSM 44701T), isolated from a smear-ripened cheese.</title>
        <authorList>
            <consortium name="US DOE Joint Genome Institute (JGI-PGF)"/>
            <person name="Walter F."/>
            <person name="Albersmeier A."/>
            <person name="Kalinowski J."/>
            <person name="Ruckert C."/>
        </authorList>
    </citation>
    <scope>NUCLEOTIDE SEQUENCE</scope>
    <source>
        <strain evidence="2">CGMCC 1.15367</strain>
    </source>
</reference>